<proteinExistence type="inferred from homology"/>
<dbReference type="GO" id="GO:0006635">
    <property type="term" value="P:fatty acid beta-oxidation"/>
    <property type="evidence" value="ECO:0007669"/>
    <property type="project" value="TreeGrafter"/>
</dbReference>
<evidence type="ECO:0000256" key="1">
    <source>
        <dbReference type="ARBA" id="ARBA00005254"/>
    </source>
</evidence>
<accession>A0AAD5V2E2</accession>
<organism evidence="3 4">
    <name type="scientific">Meripilus lineatus</name>
    <dbReference type="NCBI Taxonomy" id="2056292"/>
    <lineage>
        <taxon>Eukaryota</taxon>
        <taxon>Fungi</taxon>
        <taxon>Dikarya</taxon>
        <taxon>Basidiomycota</taxon>
        <taxon>Agaricomycotina</taxon>
        <taxon>Agaricomycetes</taxon>
        <taxon>Polyporales</taxon>
        <taxon>Meripilaceae</taxon>
        <taxon>Meripilus</taxon>
    </lineage>
</organism>
<dbReference type="PANTHER" id="PTHR11941">
    <property type="entry name" value="ENOYL-COA HYDRATASE-RELATED"/>
    <property type="match status" value="1"/>
</dbReference>
<dbReference type="Proteomes" id="UP001212997">
    <property type="component" value="Unassembled WGS sequence"/>
</dbReference>
<name>A0AAD5V2E2_9APHY</name>
<dbReference type="EMBL" id="JANAWD010000249">
    <property type="protein sequence ID" value="KAJ3482958.1"/>
    <property type="molecule type" value="Genomic_DNA"/>
</dbReference>
<gene>
    <name evidence="3" type="ORF">NLI96_g6631</name>
</gene>
<dbReference type="PANTHER" id="PTHR11941:SF158">
    <property type="entry name" value="ENOYL-COA HYDRATASE (AFU_ORTHOLOGUE AFUA_2G10650)"/>
    <property type="match status" value="1"/>
</dbReference>
<protein>
    <submittedName>
        <fullName evidence="3">Uncharacterized protein</fullName>
    </submittedName>
</protein>
<evidence type="ECO:0000256" key="2">
    <source>
        <dbReference type="RuleBase" id="RU003707"/>
    </source>
</evidence>
<dbReference type="CDD" id="cd06558">
    <property type="entry name" value="crotonase-like"/>
    <property type="match status" value="1"/>
</dbReference>
<keyword evidence="4" id="KW-1185">Reference proteome</keyword>
<dbReference type="SUPFAM" id="SSF52096">
    <property type="entry name" value="ClpP/crotonase"/>
    <property type="match status" value="1"/>
</dbReference>
<dbReference type="GO" id="GO:0003824">
    <property type="term" value="F:catalytic activity"/>
    <property type="evidence" value="ECO:0007669"/>
    <property type="project" value="InterPro"/>
</dbReference>
<comment type="similarity">
    <text evidence="1 2">Belongs to the enoyl-CoA hydratase/isomerase family.</text>
</comment>
<dbReference type="PROSITE" id="PS00166">
    <property type="entry name" value="ENOYL_COA_HYDRATASE"/>
    <property type="match status" value="1"/>
</dbReference>
<dbReference type="GO" id="GO:0005739">
    <property type="term" value="C:mitochondrion"/>
    <property type="evidence" value="ECO:0007669"/>
    <property type="project" value="TreeGrafter"/>
</dbReference>
<reference evidence="3" key="1">
    <citation type="submission" date="2022-07" db="EMBL/GenBank/DDBJ databases">
        <title>Genome Sequence of Physisporinus lineatus.</title>
        <authorList>
            <person name="Buettner E."/>
        </authorList>
    </citation>
    <scope>NUCLEOTIDE SEQUENCE</scope>
    <source>
        <strain evidence="3">VT162</strain>
    </source>
</reference>
<dbReference type="Gene3D" id="3.90.226.10">
    <property type="entry name" value="2-enoyl-CoA Hydratase, Chain A, domain 1"/>
    <property type="match status" value="1"/>
</dbReference>
<dbReference type="AlphaFoldDB" id="A0AAD5V2E2"/>
<sequence length="286" mass="31887">MEKDLSSLLDWFDNEPSLWWFERTQEGLGDEQERFIALSNGFGAISRRSSSPKPMIAAVNGSAYGGGTELVLNCDIVIASEEATFALPEVKRGVTALAGALEWAKQINLSSPDSIQSTKRALLLNKQKADVEEVVVAHMRSEESKRAYAGENMKASRYFPCHLSHTHDHQGGSYGIYPVGPSESEVPVKEASQSEKVGKFHVAIWDQRAPLKLLAVNFYPLTATVMSTSESSTPSPDDGTFNRWRRRFSLMTGLGVSEEERMAGLEAHHARTCEKWKRELMHYSQY</sequence>
<dbReference type="InterPro" id="IPR018376">
    <property type="entry name" value="Enoyl-CoA_hyd/isom_CS"/>
</dbReference>
<dbReference type="Pfam" id="PF00378">
    <property type="entry name" value="ECH_1"/>
    <property type="match status" value="1"/>
</dbReference>
<comment type="caution">
    <text evidence="3">The sequence shown here is derived from an EMBL/GenBank/DDBJ whole genome shotgun (WGS) entry which is preliminary data.</text>
</comment>
<dbReference type="InterPro" id="IPR029045">
    <property type="entry name" value="ClpP/crotonase-like_dom_sf"/>
</dbReference>
<evidence type="ECO:0000313" key="3">
    <source>
        <dbReference type="EMBL" id="KAJ3482958.1"/>
    </source>
</evidence>
<evidence type="ECO:0000313" key="4">
    <source>
        <dbReference type="Proteomes" id="UP001212997"/>
    </source>
</evidence>
<dbReference type="InterPro" id="IPR001753">
    <property type="entry name" value="Enoyl-CoA_hydra/iso"/>
</dbReference>